<reference evidence="3" key="3">
    <citation type="submission" date="2025-09" db="UniProtKB">
        <authorList>
            <consortium name="Ensembl"/>
        </authorList>
    </citation>
    <scope>IDENTIFICATION</scope>
</reference>
<dbReference type="InterPro" id="IPR023795">
    <property type="entry name" value="Serpin_CS"/>
</dbReference>
<dbReference type="PANTHER" id="PTHR11461">
    <property type="entry name" value="SERINE PROTEASE INHIBITOR, SERPIN"/>
    <property type="match status" value="1"/>
</dbReference>
<dbReference type="InterPro" id="IPR042178">
    <property type="entry name" value="Serpin_sf_1"/>
</dbReference>
<sequence>ICSAKPRDLALERCIYRSPDPRRAPPPTTPPVPESTNPVWELSKANGRFALALFKQVAISRTPTTVFIVPQSSISTAFAMTKLGACNQTLEQLMKFFRFDTIKREDLTVHFFFAKLNCRLYRKKDATTELVSANRLFGDQVSDLQSQTYQNISETVYGAKLLPLDFKGDPETRLTINSWISNKTRNLIQDTLPDTGVLGLQDTVLVLVNTIYFKSERNKFDKDNVYVSDFHVSPARTCSARMMYQEARFRYRHVPEDHVQLLEMPYRGEDITMVIILPSRGTALRQVEEVLDLKKVSAWLDQMKETMVSVHIPRFRMEDSFRLKEKLQVLGLSDLFSPDRASLPGMLEDGGEGLHISDAYHKAFLEVNEEGSEAGAATAVVAVGRSIHFSREVFQANRPFLLLIREASINTLLFVARVAQPCSP</sequence>
<dbReference type="SUPFAM" id="SSF56574">
    <property type="entry name" value="Serpins"/>
    <property type="match status" value="1"/>
</dbReference>
<dbReference type="InterPro" id="IPR042185">
    <property type="entry name" value="Serpin_sf_2"/>
</dbReference>
<evidence type="ECO:0000259" key="2">
    <source>
        <dbReference type="SMART" id="SM00093"/>
    </source>
</evidence>
<dbReference type="PANTHER" id="PTHR11461:SF53">
    <property type="entry name" value="ANTITHROMBIN-III"/>
    <property type="match status" value="1"/>
</dbReference>
<dbReference type="GO" id="GO:0004867">
    <property type="term" value="F:serine-type endopeptidase inhibitor activity"/>
    <property type="evidence" value="ECO:0007669"/>
    <property type="project" value="InterPro"/>
</dbReference>
<accession>H3CC24</accession>
<comment type="similarity">
    <text evidence="1">Belongs to the serpin family.</text>
</comment>
<dbReference type="InParanoid" id="H3CC24"/>
<evidence type="ECO:0000256" key="1">
    <source>
        <dbReference type="RuleBase" id="RU000411"/>
    </source>
</evidence>
<proteinExistence type="inferred from homology"/>
<dbReference type="GO" id="GO:0071391">
    <property type="term" value="P:cellular response to estrogen stimulus"/>
    <property type="evidence" value="ECO:0007669"/>
    <property type="project" value="Ensembl"/>
</dbReference>
<protein>
    <submittedName>
        <fullName evidence="3">Serpin peptidase inhibitor, clade C (antithrombin), member 1</fullName>
    </submittedName>
</protein>
<evidence type="ECO:0000313" key="3">
    <source>
        <dbReference type="Ensembl" id="ENSTNIP00000005796.1"/>
    </source>
</evidence>
<dbReference type="Proteomes" id="UP000007303">
    <property type="component" value="Unassembled WGS sequence"/>
</dbReference>
<reference evidence="4" key="1">
    <citation type="journal article" date="2004" name="Nature">
        <title>Genome duplication in the teleost fish Tetraodon nigroviridis reveals the early vertebrate proto-karyotype.</title>
        <authorList>
            <person name="Jaillon O."/>
            <person name="Aury J.-M."/>
            <person name="Brunet F."/>
            <person name="Petit J.-L."/>
            <person name="Stange-Thomann N."/>
            <person name="Mauceli E."/>
            <person name="Bouneau L."/>
            <person name="Fischer C."/>
            <person name="Ozouf-Costaz C."/>
            <person name="Bernot A."/>
            <person name="Nicaud S."/>
            <person name="Jaffe D."/>
            <person name="Fisher S."/>
            <person name="Lutfalla G."/>
            <person name="Dossat C."/>
            <person name="Segurens B."/>
            <person name="Dasilva C."/>
            <person name="Salanoubat M."/>
            <person name="Levy M."/>
            <person name="Boudet N."/>
            <person name="Castellano S."/>
            <person name="Anthouard V."/>
            <person name="Jubin C."/>
            <person name="Castelli V."/>
            <person name="Katinka M."/>
            <person name="Vacherie B."/>
            <person name="Biemont C."/>
            <person name="Skalli Z."/>
            <person name="Cattolico L."/>
            <person name="Poulain J."/>
            <person name="De Berardinis V."/>
            <person name="Cruaud C."/>
            <person name="Duprat S."/>
            <person name="Brottier P."/>
            <person name="Coutanceau J.-P."/>
            <person name="Gouzy J."/>
            <person name="Parra G."/>
            <person name="Lardier G."/>
            <person name="Chapple C."/>
            <person name="McKernan K.J."/>
            <person name="McEwan P."/>
            <person name="Bosak S."/>
            <person name="Kellis M."/>
            <person name="Volff J.-N."/>
            <person name="Guigo R."/>
            <person name="Zody M.C."/>
            <person name="Mesirov J."/>
            <person name="Lindblad-Toh K."/>
            <person name="Birren B."/>
            <person name="Nusbaum C."/>
            <person name="Kahn D."/>
            <person name="Robinson-Rechavi M."/>
            <person name="Laudet V."/>
            <person name="Schachter V."/>
            <person name="Quetier F."/>
            <person name="Saurin W."/>
            <person name="Scarpelli C."/>
            <person name="Wincker P."/>
            <person name="Lander E.S."/>
            <person name="Weissenbach J."/>
            <person name="Roest Crollius H."/>
        </authorList>
    </citation>
    <scope>NUCLEOTIDE SEQUENCE [LARGE SCALE GENOMIC DNA]</scope>
</reference>
<dbReference type="Ensembl" id="ENSTNIT00000005944.1">
    <property type="protein sequence ID" value="ENSTNIP00000005796.1"/>
    <property type="gene ID" value="ENSTNIG00000003214.1"/>
</dbReference>
<dbReference type="Pfam" id="PF00079">
    <property type="entry name" value="Serpin"/>
    <property type="match status" value="1"/>
</dbReference>
<dbReference type="AlphaFoldDB" id="H3CC24"/>
<dbReference type="OMA" id="CQVPTMY"/>
<dbReference type="Gene3D" id="2.30.39.10">
    <property type="entry name" value="Alpha-1-antitrypsin, domain 1"/>
    <property type="match status" value="1"/>
</dbReference>
<organism evidence="3 4">
    <name type="scientific">Tetraodon nigroviridis</name>
    <name type="common">Spotted green pufferfish</name>
    <name type="synonym">Chelonodon nigroviridis</name>
    <dbReference type="NCBI Taxonomy" id="99883"/>
    <lineage>
        <taxon>Eukaryota</taxon>
        <taxon>Metazoa</taxon>
        <taxon>Chordata</taxon>
        <taxon>Craniata</taxon>
        <taxon>Vertebrata</taxon>
        <taxon>Euteleostomi</taxon>
        <taxon>Actinopterygii</taxon>
        <taxon>Neopterygii</taxon>
        <taxon>Teleostei</taxon>
        <taxon>Neoteleostei</taxon>
        <taxon>Acanthomorphata</taxon>
        <taxon>Eupercaria</taxon>
        <taxon>Tetraodontiformes</taxon>
        <taxon>Tetradontoidea</taxon>
        <taxon>Tetraodontidae</taxon>
        <taxon>Tetraodon</taxon>
    </lineage>
</organism>
<dbReference type="GO" id="GO:0005615">
    <property type="term" value="C:extracellular space"/>
    <property type="evidence" value="ECO:0007669"/>
    <property type="project" value="InterPro"/>
</dbReference>
<keyword evidence="4" id="KW-1185">Reference proteome</keyword>
<dbReference type="InterPro" id="IPR023796">
    <property type="entry name" value="Serpin_dom"/>
</dbReference>
<dbReference type="InterPro" id="IPR000215">
    <property type="entry name" value="Serpin_fam"/>
</dbReference>
<evidence type="ECO:0000313" key="4">
    <source>
        <dbReference type="Proteomes" id="UP000007303"/>
    </source>
</evidence>
<dbReference type="Gene3D" id="3.30.497.10">
    <property type="entry name" value="Antithrombin, subunit I, domain 2"/>
    <property type="match status" value="1"/>
</dbReference>
<dbReference type="GO" id="GO:0030193">
    <property type="term" value="P:regulation of blood coagulation"/>
    <property type="evidence" value="ECO:0007669"/>
    <property type="project" value="Ensembl"/>
</dbReference>
<dbReference type="GeneTree" id="ENSGT00940000157967"/>
<dbReference type="HOGENOM" id="CLU_023330_0_2_1"/>
<name>H3CC24_TETNG</name>
<dbReference type="InterPro" id="IPR036186">
    <property type="entry name" value="Serpin_sf"/>
</dbReference>
<feature type="domain" description="Serpin" evidence="2">
    <location>
        <begin position="51"/>
        <end position="421"/>
    </location>
</feature>
<dbReference type="PROSITE" id="PS00284">
    <property type="entry name" value="SERPIN"/>
    <property type="match status" value="1"/>
</dbReference>
<dbReference type="FunCoup" id="H3CC24">
    <property type="interactions" value="587"/>
</dbReference>
<reference evidence="3" key="2">
    <citation type="submission" date="2025-08" db="UniProtKB">
        <authorList>
            <consortium name="Ensembl"/>
        </authorList>
    </citation>
    <scope>IDENTIFICATION</scope>
</reference>
<dbReference type="STRING" id="99883.ENSTNIP00000005796"/>
<dbReference type="SMART" id="SM00093">
    <property type="entry name" value="SERPIN"/>
    <property type="match status" value="1"/>
</dbReference>